<dbReference type="AlphaFoldDB" id="A0A1E4SAI9"/>
<keyword evidence="1" id="KW-1133">Transmembrane helix</keyword>
<gene>
    <name evidence="2" type="ORF">CYBJADRAFT_13440</name>
</gene>
<dbReference type="Proteomes" id="UP000094389">
    <property type="component" value="Unassembled WGS sequence"/>
</dbReference>
<feature type="transmembrane region" description="Helical" evidence="1">
    <location>
        <begin position="94"/>
        <end position="114"/>
    </location>
</feature>
<accession>A0A1E4SAI9</accession>
<organism evidence="2 3">
    <name type="scientific">Cyberlindnera jadinii (strain ATCC 18201 / CBS 1600 / BCRC 20928 / JCM 3617 / NBRC 0987 / NRRL Y-1542)</name>
    <name type="common">Torula yeast</name>
    <name type="synonym">Candida utilis</name>
    <dbReference type="NCBI Taxonomy" id="983966"/>
    <lineage>
        <taxon>Eukaryota</taxon>
        <taxon>Fungi</taxon>
        <taxon>Dikarya</taxon>
        <taxon>Ascomycota</taxon>
        <taxon>Saccharomycotina</taxon>
        <taxon>Saccharomycetes</taxon>
        <taxon>Phaffomycetales</taxon>
        <taxon>Phaffomycetaceae</taxon>
        <taxon>Cyberlindnera</taxon>
    </lineage>
</organism>
<keyword evidence="3" id="KW-1185">Reference proteome</keyword>
<evidence type="ECO:0000313" key="2">
    <source>
        <dbReference type="EMBL" id="ODV76498.1"/>
    </source>
</evidence>
<evidence type="ECO:0000256" key="1">
    <source>
        <dbReference type="SAM" id="Phobius"/>
    </source>
</evidence>
<dbReference type="GeneID" id="30987516"/>
<keyword evidence="1" id="KW-0472">Membrane</keyword>
<sequence length="141" mass="16536">MDHLKLFIQQKSGCCRWYIRTLEGKVSKKDATVSCLYTNCVTYILIIHVNPERIQVAVRSPTTTVYMYNSINSTKCKVKLACTMYFFLCATMKFFHAPFGISFFHHGVLSFWFLRLKFWAKVRQCAFTINSLECKSCELWL</sequence>
<dbReference type="EMBL" id="KV453925">
    <property type="protein sequence ID" value="ODV76498.1"/>
    <property type="molecule type" value="Genomic_DNA"/>
</dbReference>
<dbReference type="RefSeq" id="XP_020073537.1">
    <property type="nucleotide sequence ID" value="XM_020213120.1"/>
</dbReference>
<proteinExistence type="predicted"/>
<evidence type="ECO:0000313" key="3">
    <source>
        <dbReference type="Proteomes" id="UP000094389"/>
    </source>
</evidence>
<protein>
    <submittedName>
        <fullName evidence="2">Uncharacterized protein</fullName>
    </submittedName>
</protein>
<reference evidence="2 3" key="1">
    <citation type="journal article" date="2016" name="Proc. Natl. Acad. Sci. U.S.A.">
        <title>Comparative genomics of biotechnologically important yeasts.</title>
        <authorList>
            <person name="Riley R."/>
            <person name="Haridas S."/>
            <person name="Wolfe K.H."/>
            <person name="Lopes M.R."/>
            <person name="Hittinger C.T."/>
            <person name="Goeker M."/>
            <person name="Salamov A.A."/>
            <person name="Wisecaver J.H."/>
            <person name="Long T.M."/>
            <person name="Calvey C.H."/>
            <person name="Aerts A.L."/>
            <person name="Barry K.W."/>
            <person name="Choi C."/>
            <person name="Clum A."/>
            <person name="Coughlan A.Y."/>
            <person name="Deshpande S."/>
            <person name="Douglass A.P."/>
            <person name="Hanson S.J."/>
            <person name="Klenk H.-P."/>
            <person name="LaButti K.M."/>
            <person name="Lapidus A."/>
            <person name="Lindquist E.A."/>
            <person name="Lipzen A.M."/>
            <person name="Meier-Kolthoff J.P."/>
            <person name="Ohm R.A."/>
            <person name="Otillar R.P."/>
            <person name="Pangilinan J.L."/>
            <person name="Peng Y."/>
            <person name="Rokas A."/>
            <person name="Rosa C.A."/>
            <person name="Scheuner C."/>
            <person name="Sibirny A.A."/>
            <person name="Slot J.C."/>
            <person name="Stielow J.B."/>
            <person name="Sun H."/>
            <person name="Kurtzman C.P."/>
            <person name="Blackwell M."/>
            <person name="Grigoriev I.V."/>
            <person name="Jeffries T.W."/>
        </authorList>
    </citation>
    <scope>NUCLEOTIDE SEQUENCE [LARGE SCALE GENOMIC DNA]</scope>
    <source>
        <strain evidence="3">ATCC 18201 / CBS 1600 / BCRC 20928 / JCM 3617 / NBRC 0987 / NRRL Y-1542</strain>
    </source>
</reference>
<name>A0A1E4SAI9_CYBJN</name>
<keyword evidence="1" id="KW-0812">Transmembrane</keyword>